<gene>
    <name evidence="1" type="ORF">POVWA1_033480</name>
    <name evidence="2" type="ORF">POVWA2_033100</name>
</gene>
<evidence type="ECO:0000313" key="2">
    <source>
        <dbReference type="EMBL" id="SBT37093.1"/>
    </source>
</evidence>
<evidence type="ECO:0000313" key="1">
    <source>
        <dbReference type="EMBL" id="SBT36625.1"/>
    </source>
</evidence>
<name>A0A1A8YZF6_PLAOA</name>
<dbReference type="EMBL" id="FLRD01000098">
    <property type="protein sequence ID" value="SBT36625.1"/>
    <property type="molecule type" value="Genomic_DNA"/>
</dbReference>
<reference evidence="3" key="3">
    <citation type="submission" date="2016-05" db="EMBL/GenBank/DDBJ databases">
        <authorList>
            <person name="Naeem Raeece"/>
        </authorList>
    </citation>
    <scope>NUCLEOTIDE SEQUENCE [LARGE SCALE GENOMIC DNA]</scope>
</reference>
<dbReference type="Proteomes" id="UP000078555">
    <property type="component" value="Unassembled WGS sequence"/>
</dbReference>
<reference evidence="2" key="2">
    <citation type="submission" date="2016-05" db="EMBL/GenBank/DDBJ databases">
        <authorList>
            <person name="Lavstsen T."/>
            <person name="Jespersen J.S."/>
        </authorList>
    </citation>
    <scope>NUCLEOTIDE SEQUENCE [LARGE SCALE GENOMIC DNA]</scope>
</reference>
<dbReference type="AlphaFoldDB" id="A0A1A8YZF6"/>
<reference evidence="4" key="1">
    <citation type="submission" date="2016-05" db="EMBL/GenBank/DDBJ databases">
        <authorList>
            <person name="Naeem R."/>
        </authorList>
    </citation>
    <scope>NUCLEOTIDE SEQUENCE [LARGE SCALE GENOMIC DNA]</scope>
</reference>
<evidence type="ECO:0000313" key="4">
    <source>
        <dbReference type="Proteomes" id="UP000078555"/>
    </source>
</evidence>
<dbReference type="Proteomes" id="UP000078550">
    <property type="component" value="Unassembled WGS sequence"/>
</dbReference>
<dbReference type="EMBL" id="FLRE01000127">
    <property type="protein sequence ID" value="SBT37093.1"/>
    <property type="molecule type" value="Genomic_DNA"/>
</dbReference>
<protein>
    <submittedName>
        <fullName evidence="2">Uncharacterized protein</fullName>
    </submittedName>
</protein>
<evidence type="ECO:0000313" key="3">
    <source>
        <dbReference type="Proteomes" id="UP000078550"/>
    </source>
</evidence>
<proteinExistence type="predicted"/>
<keyword evidence="4" id="KW-1185">Reference proteome</keyword>
<sequence length="68" mass="7657">MDDTWGNSAIPRGLNGITPASNPSFLYRKRFLSYARFSHVFQFFLLPLAVGINKNGGFGKDYEVLVFP</sequence>
<organism evidence="2 3">
    <name type="scientific">Plasmodium ovale wallikeri</name>
    <dbReference type="NCBI Taxonomy" id="864142"/>
    <lineage>
        <taxon>Eukaryota</taxon>
        <taxon>Sar</taxon>
        <taxon>Alveolata</taxon>
        <taxon>Apicomplexa</taxon>
        <taxon>Aconoidasida</taxon>
        <taxon>Haemosporida</taxon>
        <taxon>Plasmodiidae</taxon>
        <taxon>Plasmodium</taxon>
        <taxon>Plasmodium (Plasmodium)</taxon>
    </lineage>
</organism>
<accession>A0A1A8YZF6</accession>